<proteinExistence type="predicted"/>
<name>A0A844YPF6_9SPHN</name>
<dbReference type="AlphaFoldDB" id="A0A844YPF6"/>
<sequence>MTFGVNVYIDAIIGLSGVYQGFESVAGCQRLAMAIDAKAVARVFGLFLVLGLATKVQDLEMSRDGRLANLFPSTGGGTRPGDRAVAGVYLFWLWRDRPHLTRYAFAAKRAADPGGPVARNLPDTGIPRQLIDQLPRLHFQAVLATFARHAVERTVTNSLAADAGEGIRWSALRQ</sequence>
<keyword evidence="2" id="KW-1185">Reference proteome</keyword>
<protein>
    <submittedName>
        <fullName evidence="1">Uncharacterized protein</fullName>
    </submittedName>
</protein>
<gene>
    <name evidence="1" type="ORF">GRI99_01290</name>
</gene>
<evidence type="ECO:0000313" key="2">
    <source>
        <dbReference type="Proteomes" id="UP000466966"/>
    </source>
</evidence>
<dbReference type="OrthoDB" id="9808870at2"/>
<comment type="caution">
    <text evidence="1">The sequence shown here is derived from an EMBL/GenBank/DDBJ whole genome shotgun (WGS) entry which is preliminary data.</text>
</comment>
<reference evidence="1 2" key="1">
    <citation type="submission" date="2019-12" db="EMBL/GenBank/DDBJ databases">
        <title>Genomic-based taxomic classification of the family Erythrobacteraceae.</title>
        <authorList>
            <person name="Xu L."/>
        </authorList>
    </citation>
    <scope>NUCLEOTIDE SEQUENCE [LARGE SCALE GENOMIC DNA]</scope>
    <source>
        <strain evidence="1 2">M0322</strain>
    </source>
</reference>
<evidence type="ECO:0000313" key="1">
    <source>
        <dbReference type="EMBL" id="MXO70265.1"/>
    </source>
</evidence>
<dbReference type="RefSeq" id="WP_160770203.1">
    <property type="nucleotide sequence ID" value="NZ_WTYV01000001.1"/>
</dbReference>
<dbReference type="Proteomes" id="UP000466966">
    <property type="component" value="Unassembled WGS sequence"/>
</dbReference>
<dbReference type="InterPro" id="IPR032809">
    <property type="entry name" value="Put_HupE_UreJ"/>
</dbReference>
<accession>A0A844YPF6</accession>
<dbReference type="Pfam" id="PF13795">
    <property type="entry name" value="HupE_UreJ_2"/>
    <property type="match status" value="1"/>
</dbReference>
<dbReference type="EMBL" id="WTYV01000001">
    <property type="protein sequence ID" value="MXO70265.1"/>
    <property type="molecule type" value="Genomic_DNA"/>
</dbReference>
<organism evidence="1 2">
    <name type="scientific">Alteraurantiacibacter buctensis</name>
    <dbReference type="NCBI Taxonomy" id="1503981"/>
    <lineage>
        <taxon>Bacteria</taxon>
        <taxon>Pseudomonadati</taxon>
        <taxon>Pseudomonadota</taxon>
        <taxon>Alphaproteobacteria</taxon>
        <taxon>Sphingomonadales</taxon>
        <taxon>Erythrobacteraceae</taxon>
        <taxon>Alteraurantiacibacter</taxon>
    </lineage>
</organism>